<evidence type="ECO:0000256" key="1">
    <source>
        <dbReference type="SAM" id="MobiDB-lite"/>
    </source>
</evidence>
<dbReference type="eggNOG" id="COG1413">
    <property type="taxonomic scope" value="Bacteria"/>
</dbReference>
<evidence type="ECO:0000313" key="3">
    <source>
        <dbReference type="Proteomes" id="UP000033393"/>
    </source>
</evidence>
<comment type="caution">
    <text evidence="2">The sequence shown here is derived from an EMBL/GenBank/DDBJ whole genome shotgun (WGS) entry which is preliminary data.</text>
</comment>
<protein>
    <submittedName>
        <fullName evidence="2">Uncharacterized protein</fullName>
    </submittedName>
</protein>
<dbReference type="AlphaFoldDB" id="A0A0F0GEK5"/>
<evidence type="ECO:0000313" key="2">
    <source>
        <dbReference type="EMBL" id="KJK40816.1"/>
    </source>
</evidence>
<keyword evidence="3" id="KW-1185">Reference proteome</keyword>
<dbReference type="Proteomes" id="UP000033393">
    <property type="component" value="Unassembled WGS sequence"/>
</dbReference>
<organism evidence="2 3">
    <name type="scientific">Lentzea aerocolonigenes</name>
    <name type="common">Lechevalieria aerocolonigenes</name>
    <name type="synonym">Saccharothrix aerocolonigenes</name>
    <dbReference type="NCBI Taxonomy" id="68170"/>
    <lineage>
        <taxon>Bacteria</taxon>
        <taxon>Bacillati</taxon>
        <taxon>Actinomycetota</taxon>
        <taxon>Actinomycetes</taxon>
        <taxon>Pseudonocardiales</taxon>
        <taxon>Pseudonocardiaceae</taxon>
        <taxon>Lentzea</taxon>
    </lineage>
</organism>
<reference evidence="2 3" key="1">
    <citation type="submission" date="2015-02" db="EMBL/GenBank/DDBJ databases">
        <authorList>
            <person name="Ju K.-S."/>
            <person name="Doroghazi J.R."/>
            <person name="Metcalf W."/>
        </authorList>
    </citation>
    <scope>NUCLEOTIDE SEQUENCE [LARGE SCALE GENOMIC DNA]</scope>
    <source>
        <strain evidence="2 3">NRRL B-16140</strain>
    </source>
</reference>
<name>A0A0F0GEK5_LENAE</name>
<gene>
    <name evidence="2" type="ORF">UK23_40160</name>
</gene>
<feature type="region of interest" description="Disordered" evidence="1">
    <location>
        <begin position="118"/>
        <end position="140"/>
    </location>
</feature>
<proteinExistence type="predicted"/>
<dbReference type="EMBL" id="JYJG01000397">
    <property type="protein sequence ID" value="KJK40816.1"/>
    <property type="molecule type" value="Genomic_DNA"/>
</dbReference>
<sequence>MIPRMLEGLDSVAWHEIDHAYGPALDTPGHLRALLSNDPEVVARAVVDLDRTVYEEGGFVCPAATAVLPFLVEVMPVLSSEHRAALLDMIERIADDGENAEQVDRGWHAAWAEAKPKLVARPGTSAGDSRSVGRRHDPSA</sequence>
<dbReference type="PATRIC" id="fig|68170.10.peg.746"/>
<accession>A0A0F0GEK5</accession>